<dbReference type="GO" id="GO:0008168">
    <property type="term" value="F:methyltransferase activity"/>
    <property type="evidence" value="ECO:0007669"/>
    <property type="project" value="UniProtKB-KW"/>
</dbReference>
<evidence type="ECO:0000313" key="2">
    <source>
        <dbReference type="EMBL" id="TFW35098.1"/>
    </source>
</evidence>
<accession>A0A4Y9T4M9</accession>
<keyword evidence="2" id="KW-0808">Transferase</keyword>
<dbReference type="AlphaFoldDB" id="A0A4Y9T4M9"/>
<keyword evidence="1" id="KW-0175">Coiled coil</keyword>
<dbReference type="Gene3D" id="3.40.50.150">
    <property type="entry name" value="Vaccinia Virus protein VP39"/>
    <property type="match status" value="1"/>
</dbReference>
<dbReference type="CDD" id="cd02440">
    <property type="entry name" value="AdoMet_MTases"/>
    <property type="match status" value="1"/>
</dbReference>
<keyword evidence="3" id="KW-1185">Reference proteome</keyword>
<sequence>MSDFYKAFEDRYRGSREMIAARLRVYLPFIAPLPALYQPARALDVGCGRGEWLELAAESGFAASGVDLDDAMLAACRARGLEVQTADALATLRAMDDASLALLSAFHVVEHMPFDDVRALLAEALRVLQPGGLLILETPNPENLVVGATSFYLDPSHLRPLPPLLLSFAAEHAGFGRVKVLRLQEDPALRDARFVGLQHVLDGVSPDYAVVAQKAAAPQVLEQFDAAFAPEHGLALGELAHRHDEQLAQAREDARASLEQLAQQAQRVERSTEHLGEQMRVHGEHLHAHGERIHAHGEHIHAHGEHLRTHDEHIRTHGEHIRTHGEDIRAHGEHIRTHDEDIRAHGEHIRTHDEDIR</sequence>
<evidence type="ECO:0000256" key="1">
    <source>
        <dbReference type="SAM" id="Coils"/>
    </source>
</evidence>
<keyword evidence="2" id="KW-0489">Methyltransferase</keyword>
<protein>
    <submittedName>
        <fullName evidence="2">Class I SAM-dependent methyltransferase</fullName>
    </submittedName>
</protein>
<proteinExistence type="predicted"/>
<dbReference type="Proteomes" id="UP000297258">
    <property type="component" value="Unassembled WGS sequence"/>
</dbReference>
<dbReference type="Pfam" id="PF13489">
    <property type="entry name" value="Methyltransf_23"/>
    <property type="match status" value="1"/>
</dbReference>
<dbReference type="OrthoDB" id="9816564at2"/>
<feature type="coiled-coil region" evidence="1">
    <location>
        <begin position="244"/>
        <end position="278"/>
    </location>
</feature>
<reference evidence="2 3" key="1">
    <citation type="submission" date="2019-03" db="EMBL/GenBank/DDBJ databases">
        <title>Draft genome of Massilia hortus sp. nov., a novel bacterial species of the Oxalobacteraceae family.</title>
        <authorList>
            <person name="Peta V."/>
            <person name="Raths R."/>
            <person name="Bucking H."/>
        </authorList>
    </citation>
    <scope>NUCLEOTIDE SEQUENCE [LARGE SCALE GENOMIC DNA]</scope>
    <source>
        <strain evidence="2 3">ONC3</strain>
    </source>
</reference>
<dbReference type="GO" id="GO:0032259">
    <property type="term" value="P:methylation"/>
    <property type="evidence" value="ECO:0007669"/>
    <property type="project" value="UniProtKB-KW"/>
</dbReference>
<dbReference type="SUPFAM" id="SSF53335">
    <property type="entry name" value="S-adenosyl-L-methionine-dependent methyltransferases"/>
    <property type="match status" value="1"/>
</dbReference>
<dbReference type="InterPro" id="IPR029063">
    <property type="entry name" value="SAM-dependent_MTases_sf"/>
</dbReference>
<feature type="non-terminal residue" evidence="2">
    <location>
        <position position="357"/>
    </location>
</feature>
<name>A0A4Y9T4M9_9BURK</name>
<evidence type="ECO:0000313" key="3">
    <source>
        <dbReference type="Proteomes" id="UP000297258"/>
    </source>
</evidence>
<gene>
    <name evidence="2" type="ORF">E4O92_02545</name>
</gene>
<organism evidence="2 3">
    <name type="scientific">Massilia horti</name>
    <dbReference type="NCBI Taxonomy" id="2562153"/>
    <lineage>
        <taxon>Bacteria</taxon>
        <taxon>Pseudomonadati</taxon>
        <taxon>Pseudomonadota</taxon>
        <taxon>Betaproteobacteria</taxon>
        <taxon>Burkholderiales</taxon>
        <taxon>Oxalobacteraceae</taxon>
        <taxon>Telluria group</taxon>
        <taxon>Massilia</taxon>
    </lineage>
</organism>
<dbReference type="RefSeq" id="WP_135188180.1">
    <property type="nucleotide sequence ID" value="NZ_SPUM01000016.1"/>
</dbReference>
<dbReference type="EMBL" id="SPUM01000016">
    <property type="protein sequence ID" value="TFW35098.1"/>
    <property type="molecule type" value="Genomic_DNA"/>
</dbReference>
<comment type="caution">
    <text evidence="2">The sequence shown here is derived from an EMBL/GenBank/DDBJ whole genome shotgun (WGS) entry which is preliminary data.</text>
</comment>
<dbReference type="PANTHER" id="PTHR43861">
    <property type="entry name" value="TRANS-ACONITATE 2-METHYLTRANSFERASE-RELATED"/>
    <property type="match status" value="1"/>
</dbReference>